<accession>A0A0A9HU09</accession>
<feature type="compositionally biased region" description="Polar residues" evidence="1">
    <location>
        <begin position="23"/>
        <end position="47"/>
    </location>
</feature>
<dbReference type="AlphaFoldDB" id="A0A0A9HU09"/>
<evidence type="ECO:0000256" key="1">
    <source>
        <dbReference type="SAM" id="MobiDB-lite"/>
    </source>
</evidence>
<evidence type="ECO:0000313" key="2">
    <source>
        <dbReference type="EMBL" id="JAE36418.1"/>
    </source>
</evidence>
<protein>
    <submittedName>
        <fullName evidence="2">Uncharacterized protein</fullName>
    </submittedName>
</protein>
<reference evidence="2" key="2">
    <citation type="journal article" date="2015" name="Data Brief">
        <title>Shoot transcriptome of the giant reed, Arundo donax.</title>
        <authorList>
            <person name="Barrero R.A."/>
            <person name="Guerrero F.D."/>
            <person name="Moolhuijzen P."/>
            <person name="Goolsby J.A."/>
            <person name="Tidwell J."/>
            <person name="Bellgard S.E."/>
            <person name="Bellgard M.I."/>
        </authorList>
    </citation>
    <scope>NUCLEOTIDE SEQUENCE</scope>
    <source>
        <tissue evidence="2">Shoot tissue taken approximately 20 cm above the soil surface</tissue>
    </source>
</reference>
<reference evidence="2" key="1">
    <citation type="submission" date="2014-09" db="EMBL/GenBank/DDBJ databases">
        <authorList>
            <person name="Magalhaes I.L.F."/>
            <person name="Oliveira U."/>
            <person name="Santos F.R."/>
            <person name="Vidigal T.H.D.A."/>
            <person name="Brescovit A.D."/>
            <person name="Santos A.J."/>
        </authorList>
    </citation>
    <scope>NUCLEOTIDE SEQUENCE</scope>
    <source>
        <tissue evidence="2">Shoot tissue taken approximately 20 cm above the soil surface</tissue>
    </source>
</reference>
<feature type="region of interest" description="Disordered" evidence="1">
    <location>
        <begin position="21"/>
        <end position="47"/>
    </location>
</feature>
<dbReference type="EMBL" id="GBRH01161478">
    <property type="protein sequence ID" value="JAE36418.1"/>
    <property type="molecule type" value="Transcribed_RNA"/>
</dbReference>
<organism evidence="2">
    <name type="scientific">Arundo donax</name>
    <name type="common">Giant reed</name>
    <name type="synonym">Donax arundinaceus</name>
    <dbReference type="NCBI Taxonomy" id="35708"/>
    <lineage>
        <taxon>Eukaryota</taxon>
        <taxon>Viridiplantae</taxon>
        <taxon>Streptophyta</taxon>
        <taxon>Embryophyta</taxon>
        <taxon>Tracheophyta</taxon>
        <taxon>Spermatophyta</taxon>
        <taxon>Magnoliopsida</taxon>
        <taxon>Liliopsida</taxon>
        <taxon>Poales</taxon>
        <taxon>Poaceae</taxon>
        <taxon>PACMAD clade</taxon>
        <taxon>Arundinoideae</taxon>
        <taxon>Arundineae</taxon>
        <taxon>Arundo</taxon>
    </lineage>
</organism>
<sequence>MPAVHLPLKLHLLHGHLLRLRESNSNAEKSRNSSPHGSPNTQRTNSRVCSWILEIQETAGKGG</sequence>
<name>A0A0A9HU09_ARUDO</name>
<proteinExistence type="predicted"/>